<evidence type="ECO:0000256" key="4">
    <source>
        <dbReference type="SAM" id="MobiDB-lite"/>
    </source>
</evidence>
<dbReference type="GO" id="GO:0005737">
    <property type="term" value="C:cytoplasm"/>
    <property type="evidence" value="ECO:0007669"/>
    <property type="project" value="TreeGrafter"/>
</dbReference>
<dbReference type="Gene3D" id="3.80.10.10">
    <property type="entry name" value="Ribonuclease Inhibitor"/>
    <property type="match status" value="1"/>
</dbReference>
<feature type="region of interest" description="Disordered" evidence="4">
    <location>
        <begin position="177"/>
        <end position="219"/>
    </location>
</feature>
<dbReference type="Pfam" id="PF13855">
    <property type="entry name" value="LRR_8"/>
    <property type="match status" value="1"/>
</dbReference>
<evidence type="ECO:0000256" key="2">
    <source>
        <dbReference type="ARBA" id="ARBA00022737"/>
    </source>
</evidence>
<feature type="compositionally biased region" description="Polar residues" evidence="4">
    <location>
        <begin position="177"/>
        <end position="193"/>
    </location>
</feature>
<gene>
    <name evidence="5" type="primary">LRSAM1</name>
    <name evidence="5" type="ORF">BLAG_LOCUS15766</name>
</gene>
<dbReference type="SUPFAM" id="SSF52058">
    <property type="entry name" value="L domain-like"/>
    <property type="match status" value="1"/>
</dbReference>
<accession>A0A8J9ZQ39</accession>
<dbReference type="PANTHER" id="PTHR48051">
    <property type="match status" value="1"/>
</dbReference>
<name>A0A8J9ZQ39_BRALA</name>
<dbReference type="InterPro" id="IPR032675">
    <property type="entry name" value="LRR_dom_sf"/>
</dbReference>
<evidence type="ECO:0000313" key="6">
    <source>
        <dbReference type="Proteomes" id="UP000838412"/>
    </source>
</evidence>
<dbReference type="PANTHER" id="PTHR48051:SF35">
    <property type="entry name" value="LEUCINE-RICH REPEAT-CONTAINING PROTEIN 27"/>
    <property type="match status" value="1"/>
</dbReference>
<sequence>MAGDRERASSGRRGSDMVKNLISSAQALGADTLDLTRRQLTSIPDELFRLQDLEYIYLEGNYLSEIPDYFFTYLPNLKWLDLRRNRLKHLPSTVGSHRCLRTLLLEGNELTSLPLELGQVMTLKGLNLRDNPLHVPPPDVMEQGTLAILQHLREAMEARKREDAMAKGVLIEQLTLNDSDSSIQSEDGNQSSEPELRDLDSDKVLPSRESSVSKAGLARHMQMGPTPMPAALHKPASYSELRQQQYDKFRRAGLLGEAKKGRQKKRSTSPLMIDLLDAKRAEERRLAALRELKEKQALIEQRRKDQQLLKDWRDKGKRMQMRQFLSSVKKDHKPIKTPYGVDSAHMKMVDRKERPRMLGDTKAQQERINQILSREAAERAKTARDIELQRRIKEHAAKLQDRQKQKGDAKEDLEQARKDLQIAEQLHRELVRGGTDTKLEYRFRAFNPDLSPTTTPRMYPPPYESLAKPRSTISNTQF</sequence>
<reference evidence="5" key="1">
    <citation type="submission" date="2022-01" db="EMBL/GenBank/DDBJ databases">
        <authorList>
            <person name="Braso-Vives M."/>
        </authorList>
    </citation>
    <scope>NUCLEOTIDE SEQUENCE</scope>
</reference>
<keyword evidence="1" id="KW-0433">Leucine-rich repeat</keyword>
<feature type="coiled-coil region" evidence="3">
    <location>
        <begin position="272"/>
        <end position="309"/>
    </location>
</feature>
<dbReference type="OrthoDB" id="2021138at2759"/>
<evidence type="ECO:0000256" key="3">
    <source>
        <dbReference type="SAM" id="Coils"/>
    </source>
</evidence>
<evidence type="ECO:0000313" key="5">
    <source>
        <dbReference type="EMBL" id="CAH1258068.1"/>
    </source>
</evidence>
<dbReference type="InterPro" id="IPR001611">
    <property type="entry name" value="Leu-rich_rpt"/>
</dbReference>
<evidence type="ECO:0000256" key="1">
    <source>
        <dbReference type="ARBA" id="ARBA00022614"/>
    </source>
</evidence>
<dbReference type="InterPro" id="IPR003591">
    <property type="entry name" value="Leu-rich_rpt_typical-subtyp"/>
</dbReference>
<keyword evidence="2" id="KW-0677">Repeat</keyword>
<organism evidence="5 6">
    <name type="scientific">Branchiostoma lanceolatum</name>
    <name type="common">Common lancelet</name>
    <name type="synonym">Amphioxus lanceolatum</name>
    <dbReference type="NCBI Taxonomy" id="7740"/>
    <lineage>
        <taxon>Eukaryota</taxon>
        <taxon>Metazoa</taxon>
        <taxon>Chordata</taxon>
        <taxon>Cephalochordata</taxon>
        <taxon>Leptocardii</taxon>
        <taxon>Amphioxiformes</taxon>
        <taxon>Branchiostomatidae</taxon>
        <taxon>Branchiostoma</taxon>
    </lineage>
</organism>
<dbReference type="AlphaFoldDB" id="A0A8J9ZQ39"/>
<keyword evidence="6" id="KW-1185">Reference proteome</keyword>
<dbReference type="EMBL" id="OV696688">
    <property type="protein sequence ID" value="CAH1258068.1"/>
    <property type="molecule type" value="Genomic_DNA"/>
</dbReference>
<proteinExistence type="predicted"/>
<protein>
    <submittedName>
        <fullName evidence="5">LRSAM1 protein</fullName>
    </submittedName>
</protein>
<dbReference type="SMART" id="SM00369">
    <property type="entry name" value="LRR_TYP"/>
    <property type="match status" value="3"/>
</dbReference>
<dbReference type="InterPro" id="IPR050216">
    <property type="entry name" value="LRR_domain-containing"/>
</dbReference>
<dbReference type="Proteomes" id="UP000838412">
    <property type="component" value="Chromosome 3"/>
</dbReference>
<dbReference type="PROSITE" id="PS51450">
    <property type="entry name" value="LRR"/>
    <property type="match status" value="1"/>
</dbReference>
<feature type="region of interest" description="Disordered" evidence="4">
    <location>
        <begin position="451"/>
        <end position="478"/>
    </location>
</feature>
<feature type="compositionally biased region" description="Basic and acidic residues" evidence="4">
    <location>
        <begin position="194"/>
        <end position="206"/>
    </location>
</feature>
<feature type="coiled-coil region" evidence="3">
    <location>
        <begin position="396"/>
        <end position="433"/>
    </location>
</feature>
<keyword evidence="3" id="KW-0175">Coiled coil</keyword>